<feature type="domain" description="C-type lectin" evidence="10">
    <location>
        <begin position="300"/>
        <end position="416"/>
    </location>
</feature>
<keyword evidence="3" id="KW-0677">Repeat</keyword>
<feature type="domain" description="C-type lectin" evidence="10">
    <location>
        <begin position="585"/>
        <end position="742"/>
    </location>
</feature>
<evidence type="ECO:0000256" key="7">
    <source>
        <dbReference type="ARBA" id="ARBA00023180"/>
    </source>
</evidence>
<keyword evidence="2" id="KW-0812">Transmembrane</keyword>
<dbReference type="InterPro" id="IPR018378">
    <property type="entry name" value="C-type_lectin_CS"/>
</dbReference>
<feature type="signal peptide" evidence="9">
    <location>
        <begin position="1"/>
        <end position="19"/>
    </location>
</feature>
<dbReference type="Proteomes" id="UP000472265">
    <property type="component" value="Chromosome 21"/>
</dbReference>
<dbReference type="PROSITE" id="PS50231">
    <property type="entry name" value="RICIN_B_LECTIN"/>
    <property type="match status" value="1"/>
</dbReference>
<dbReference type="AlphaFoldDB" id="A0A671U2I6"/>
<dbReference type="SMART" id="SM00059">
    <property type="entry name" value="FN2"/>
    <property type="match status" value="1"/>
</dbReference>
<dbReference type="SUPFAM" id="SSF56436">
    <property type="entry name" value="C-type lectin-like"/>
    <property type="match status" value="7"/>
</dbReference>
<feature type="disulfide bond" evidence="8">
    <location>
        <begin position="154"/>
        <end position="180"/>
    </location>
</feature>
<dbReference type="InterPro" id="IPR050111">
    <property type="entry name" value="C-type_lectin/snaclec_domain"/>
</dbReference>
<keyword evidence="9" id="KW-0732">Signal</keyword>
<keyword evidence="5" id="KW-0472">Membrane</keyword>
<dbReference type="Pfam" id="PF00040">
    <property type="entry name" value="fn2"/>
    <property type="match status" value="1"/>
</dbReference>
<gene>
    <name evidence="12" type="primary">LOC115572107</name>
</gene>
<evidence type="ECO:0000256" key="5">
    <source>
        <dbReference type="ARBA" id="ARBA00023136"/>
    </source>
</evidence>
<dbReference type="InterPro" id="IPR016187">
    <property type="entry name" value="CTDL_fold"/>
</dbReference>
<dbReference type="CDD" id="cd00037">
    <property type="entry name" value="CLECT"/>
    <property type="match status" value="6"/>
</dbReference>
<dbReference type="InterPro" id="IPR000562">
    <property type="entry name" value="FN_type2_dom"/>
</dbReference>
<feature type="domain" description="C-type lectin" evidence="10">
    <location>
        <begin position="794"/>
        <end position="905"/>
    </location>
</feature>
<dbReference type="InterPro" id="IPR013806">
    <property type="entry name" value="Kringle-like"/>
</dbReference>
<feature type="domain" description="C-type lectin" evidence="10">
    <location>
        <begin position="207"/>
        <end position="293"/>
    </location>
</feature>
<dbReference type="Gene3D" id="3.10.100.10">
    <property type="entry name" value="Mannose-Binding Protein A, subunit A"/>
    <property type="match status" value="7"/>
</dbReference>
<dbReference type="GeneTree" id="ENSGT01050000244842"/>
<dbReference type="PROSITE" id="PS50041">
    <property type="entry name" value="C_TYPE_LECTIN_2"/>
    <property type="match status" value="6"/>
</dbReference>
<name>A0A671U2I6_SPAAU</name>
<dbReference type="PANTHER" id="PTHR22803">
    <property type="entry name" value="MANNOSE, PHOSPHOLIPASE, LECTIN RECEPTOR RELATED"/>
    <property type="match status" value="1"/>
</dbReference>
<dbReference type="PROSITE" id="PS00615">
    <property type="entry name" value="C_TYPE_LECTIN_1"/>
    <property type="match status" value="1"/>
</dbReference>
<accession>A0A671U2I6</accession>
<feature type="domain" description="C-type lectin" evidence="10">
    <location>
        <begin position="441"/>
        <end position="556"/>
    </location>
</feature>
<keyword evidence="13" id="KW-1185">Reference proteome</keyword>
<keyword evidence="4" id="KW-1133">Transmembrane helix</keyword>
<dbReference type="Gene3D" id="2.80.10.50">
    <property type="match status" value="1"/>
</dbReference>
<keyword evidence="7" id="KW-0325">Glycoprotein</keyword>
<keyword evidence="6 8" id="KW-1015">Disulfide bond</keyword>
<reference evidence="12" key="1">
    <citation type="submission" date="2021-04" db="EMBL/GenBank/DDBJ databases">
        <authorList>
            <consortium name="Wellcome Sanger Institute Data Sharing"/>
        </authorList>
    </citation>
    <scope>NUCLEOTIDE SEQUENCE [LARGE SCALE GENOMIC DNA]</scope>
</reference>
<evidence type="ECO:0000256" key="6">
    <source>
        <dbReference type="ARBA" id="ARBA00023157"/>
    </source>
</evidence>
<evidence type="ECO:0000256" key="9">
    <source>
        <dbReference type="SAM" id="SignalP"/>
    </source>
</evidence>
<dbReference type="PROSITE" id="PS51092">
    <property type="entry name" value="FN2_2"/>
    <property type="match status" value="1"/>
</dbReference>
<dbReference type="InterPro" id="IPR001304">
    <property type="entry name" value="C-type_lectin-like"/>
</dbReference>
<dbReference type="SUPFAM" id="SSF57440">
    <property type="entry name" value="Kringle-like"/>
    <property type="match status" value="1"/>
</dbReference>
<evidence type="ECO:0000256" key="2">
    <source>
        <dbReference type="ARBA" id="ARBA00022692"/>
    </source>
</evidence>
<dbReference type="Gene3D" id="2.10.10.10">
    <property type="entry name" value="Fibronectin, type II, collagen-binding"/>
    <property type="match status" value="1"/>
</dbReference>
<reference evidence="12" key="3">
    <citation type="submission" date="2025-09" db="UniProtKB">
        <authorList>
            <consortium name="Ensembl"/>
        </authorList>
    </citation>
    <scope>IDENTIFICATION</scope>
</reference>
<feature type="domain" description="Fibronectin type-II" evidence="11">
    <location>
        <begin position="149"/>
        <end position="196"/>
    </location>
</feature>
<dbReference type="Ensembl" id="ENSSAUT00010009166.1">
    <property type="protein sequence ID" value="ENSSAUP00010008571.1"/>
    <property type="gene ID" value="ENSSAUG00010003451.1"/>
</dbReference>
<evidence type="ECO:0000313" key="12">
    <source>
        <dbReference type="Ensembl" id="ENSSAUP00010008571.1"/>
    </source>
</evidence>
<evidence type="ECO:0000256" key="1">
    <source>
        <dbReference type="ARBA" id="ARBA00004167"/>
    </source>
</evidence>
<feature type="domain" description="C-type lectin" evidence="10">
    <location>
        <begin position="940"/>
        <end position="1053"/>
    </location>
</feature>
<dbReference type="InterPro" id="IPR016186">
    <property type="entry name" value="C-type_lectin-like/link_sf"/>
</dbReference>
<evidence type="ECO:0000259" key="10">
    <source>
        <dbReference type="PROSITE" id="PS50041"/>
    </source>
</evidence>
<feature type="chain" id="PRO_5025627371" evidence="9">
    <location>
        <begin position="20"/>
        <end position="1096"/>
    </location>
</feature>
<sequence>MKLACTAFVLLVQTLRCLALDDSIFQLTNKATGFCLVKYHDWCQSIRWTTGDRLLAAWPPKCLGVQGKSVGSVISLYDCDENSELQKWECKNETVLALKGQELYIDLTADNTAVLSRTIGPNNHLTITGTPSGACSRTAREHYTIGGNAYGRTCMFPFHYKDHWYSSCTDTDSSNGRLWCGVETAYTGELWGYCPTTSKEHWTKHITTGAYYQLNTQSALTWSQAETSCKQQGASLLSITDPHQQAYVTGKLTLADKLWTGLVLDPEHGWQWSNGKPYRYLNWDSVAPEAEFCSSPWIPYNGHCFFLNRTEKTWTDAQRACRKEGGDLVSLRNVEDQSFVISQLGYASTDQLWIGLNDRRTEGLFDWSDHSTVSFTSWEYGKPAVSTDQEDCVLIKGENGNWADRTCGERHGYICMKAGASEPSRDEVVQNIGCKTGWKRHGSYCYFVGTATKTFDEANAACKSSDSYLADVSNGVDNAFLVSLVGMRPEKHFWLGLSNQKNIEHFVWTNKDTVKYTHWNAEMPGHHQGCVAMTTGIFAGLWDVLPCTNTSKYICKHLAEGASPTPALQTVPPPQCADGWKRVASRNFCYKLHSKSSSQRKSWYEARDYCRAIGGDLLSIHSAVDIQEDRRYSVTITLFGVEIWELEMINLSDMFSDYNMTSDGWLEWKGSQYYINDMTMAMEDARHFCKQRHGDLVTINSEEERVFLWKQVSKSVMFLVLHLFTGFWHNYNCGNEFRSLCKRDASPPVNATVAPTVPPKGGCRPPWIKFNSKVRDPSLPDSAEPTISSDYVRIFNDTIKVVTQPMTWDAAKTHCEDDDAKLASIRNEWTQAYVELLALNLKAPLWIGLNRNKTKGLFRFIDGWFMSFTRWAYNEPSRERFCVYVDVDGKWKTAHCNQTMNSVCMKSTDVPPTESSEHPGVCPEDPDLLHTGRNYFWQPFKGYCYIFFTESKRWSDAAHNCVTHGGWLTSIEDPSEQEFIENNMKIFQDSQTFFWTGLYKNHKGEWLWLDGTVMDYTNWGEGQPTDHSYGGIATSDGKWKASYQRYNRPYICKTPKGKLTLLMWCLNHNVVHCNVQIRPHNHLSVEMNGCDRVDDH</sequence>
<dbReference type="GO" id="GO:0016020">
    <property type="term" value="C:membrane"/>
    <property type="evidence" value="ECO:0007669"/>
    <property type="project" value="UniProtKB-SubCell"/>
</dbReference>
<evidence type="ECO:0000256" key="8">
    <source>
        <dbReference type="PROSITE-ProRule" id="PRU00479"/>
    </source>
</evidence>
<dbReference type="InterPro" id="IPR036943">
    <property type="entry name" value="FN_type2_sf"/>
</dbReference>
<dbReference type="Pfam" id="PF00059">
    <property type="entry name" value="Lectin_C"/>
    <property type="match status" value="5"/>
</dbReference>
<comment type="subcellular location">
    <subcellularLocation>
        <location evidence="1">Membrane</location>
        <topology evidence="1">Single-pass membrane protein</topology>
    </subcellularLocation>
</comment>
<reference evidence="12" key="2">
    <citation type="submission" date="2025-08" db="UniProtKB">
        <authorList>
            <consortium name="Ensembl"/>
        </authorList>
    </citation>
    <scope>IDENTIFICATION</scope>
</reference>
<organism evidence="12 13">
    <name type="scientific">Sparus aurata</name>
    <name type="common">Gilthead sea bream</name>
    <dbReference type="NCBI Taxonomy" id="8175"/>
    <lineage>
        <taxon>Eukaryota</taxon>
        <taxon>Metazoa</taxon>
        <taxon>Chordata</taxon>
        <taxon>Craniata</taxon>
        <taxon>Vertebrata</taxon>
        <taxon>Euteleostomi</taxon>
        <taxon>Actinopterygii</taxon>
        <taxon>Neopterygii</taxon>
        <taxon>Teleostei</taxon>
        <taxon>Neoteleostei</taxon>
        <taxon>Acanthomorphata</taxon>
        <taxon>Eupercaria</taxon>
        <taxon>Spariformes</taxon>
        <taxon>Sparidae</taxon>
        <taxon>Sparus</taxon>
    </lineage>
</organism>
<protein>
    <submittedName>
        <fullName evidence="12">Mannose receptor, C type 1b</fullName>
    </submittedName>
</protein>
<evidence type="ECO:0000259" key="11">
    <source>
        <dbReference type="PROSITE" id="PS51092"/>
    </source>
</evidence>
<proteinExistence type="predicted"/>
<evidence type="ECO:0000313" key="13">
    <source>
        <dbReference type="Proteomes" id="UP000472265"/>
    </source>
</evidence>
<dbReference type="CDD" id="cd00062">
    <property type="entry name" value="FN2"/>
    <property type="match status" value="1"/>
</dbReference>
<evidence type="ECO:0000256" key="4">
    <source>
        <dbReference type="ARBA" id="ARBA00022989"/>
    </source>
</evidence>
<evidence type="ECO:0000256" key="3">
    <source>
        <dbReference type="ARBA" id="ARBA00022737"/>
    </source>
</evidence>
<dbReference type="SUPFAM" id="SSF50370">
    <property type="entry name" value="Ricin B-like lectins"/>
    <property type="match status" value="1"/>
</dbReference>
<dbReference type="InterPro" id="IPR035992">
    <property type="entry name" value="Ricin_B-like_lectins"/>
</dbReference>
<comment type="caution">
    <text evidence="8">Lacks conserved residue(s) required for the propagation of feature annotation.</text>
</comment>
<dbReference type="SMART" id="SM00034">
    <property type="entry name" value="CLECT"/>
    <property type="match status" value="6"/>
</dbReference>